<dbReference type="Proteomes" id="UP000224854">
    <property type="component" value="Unassembled WGS sequence"/>
</dbReference>
<evidence type="ECO:0000313" key="2">
    <source>
        <dbReference type="EMBL" id="PHH80397.1"/>
    </source>
</evidence>
<comment type="caution">
    <text evidence="2">The sequence shown here is derived from an EMBL/GenBank/DDBJ whole genome shotgun (WGS) entry which is preliminary data.</text>
</comment>
<keyword evidence="3" id="KW-1185">Reference proteome</keyword>
<feature type="region of interest" description="Disordered" evidence="1">
    <location>
        <begin position="223"/>
        <end position="244"/>
    </location>
</feature>
<evidence type="ECO:0000256" key="1">
    <source>
        <dbReference type="SAM" id="MobiDB-lite"/>
    </source>
</evidence>
<protein>
    <submittedName>
        <fullName evidence="2">Uncharacterized protein</fullName>
    </submittedName>
</protein>
<gene>
    <name evidence="2" type="ORF">CDD82_1763</name>
</gene>
<feature type="compositionally biased region" description="Gly residues" evidence="1">
    <location>
        <begin position="227"/>
        <end position="236"/>
    </location>
</feature>
<dbReference type="AlphaFoldDB" id="A0A2C5ZH94"/>
<evidence type="ECO:0000313" key="3">
    <source>
        <dbReference type="Proteomes" id="UP000224854"/>
    </source>
</evidence>
<sequence>MAGSDESASIASEELSSASSKSSSSGKEEQGSMQATGGWGLDKRVRGACEQGEALVQHVQRCIQTRAGNDVVLMFICYASRLSGTALSMVSRALRQQQGGAATRRASRQAGKLAGRMEALSSMISETRAVGRLWGLLGLYLAGRSAGQKGMEEGMAASALAQAQIASLIIFQAAENIALLGSKKIVAVGAAAQERLGVLSVRAWGVYVMLELVRLLHERMGKRKKGMGGGGGGGGGEKGEVEEWSEAEDGAWKRSFAQNLAWAPLTVHWGVKGGVLAEWVVSVLAMYPATGAMRDLWRETA</sequence>
<accession>A0A2C5ZH94</accession>
<dbReference type="OrthoDB" id="10005898at2759"/>
<feature type="region of interest" description="Disordered" evidence="1">
    <location>
        <begin position="1"/>
        <end position="39"/>
    </location>
</feature>
<dbReference type="PANTHER" id="PTHR12652:SF25">
    <property type="entry name" value="MICROBODY (PEROXISOME) PROLIFERATION PROTEIN PEROXIN 11C (EUROFUNG)"/>
    <property type="match status" value="1"/>
</dbReference>
<name>A0A2C5ZH94_9HYPO</name>
<reference evidence="2 3" key="1">
    <citation type="submission" date="2017-06" db="EMBL/GenBank/DDBJ databases">
        <title>Ant-infecting Ophiocordyceps genomes reveal a high diversity of potential behavioral manipulation genes and a possible major role for enterotoxins.</title>
        <authorList>
            <person name="De Bekker C."/>
            <person name="Evans H.C."/>
            <person name="Brachmann A."/>
            <person name="Hughes D.P."/>
        </authorList>
    </citation>
    <scope>NUCLEOTIDE SEQUENCE [LARGE SCALE GENOMIC DNA]</scope>
    <source>
        <strain evidence="2 3">1348a</strain>
    </source>
</reference>
<dbReference type="EMBL" id="NJEU01000156">
    <property type="protein sequence ID" value="PHH80397.1"/>
    <property type="molecule type" value="Genomic_DNA"/>
</dbReference>
<proteinExistence type="predicted"/>
<feature type="compositionally biased region" description="Low complexity" evidence="1">
    <location>
        <begin position="1"/>
        <end position="25"/>
    </location>
</feature>
<organism evidence="2 3">
    <name type="scientific">Ophiocordyceps australis</name>
    <dbReference type="NCBI Taxonomy" id="1399860"/>
    <lineage>
        <taxon>Eukaryota</taxon>
        <taxon>Fungi</taxon>
        <taxon>Dikarya</taxon>
        <taxon>Ascomycota</taxon>
        <taxon>Pezizomycotina</taxon>
        <taxon>Sordariomycetes</taxon>
        <taxon>Hypocreomycetidae</taxon>
        <taxon>Hypocreales</taxon>
        <taxon>Ophiocordycipitaceae</taxon>
        <taxon>Ophiocordyceps</taxon>
    </lineage>
</organism>
<dbReference type="PANTHER" id="PTHR12652">
    <property type="entry name" value="PEROXISOMAL BIOGENESIS FACTOR 11"/>
    <property type="match status" value="1"/>
</dbReference>